<dbReference type="AlphaFoldDB" id="A0A916TWH3"/>
<keyword evidence="5" id="KW-0560">Oxidoreductase</keyword>
<name>A0A916TWH3_9HYPH</name>
<dbReference type="Pfam" id="PF00724">
    <property type="entry name" value="Oxidored_FMN"/>
    <property type="match status" value="1"/>
</dbReference>
<dbReference type="GO" id="GO:0003959">
    <property type="term" value="F:NADPH dehydrogenase activity"/>
    <property type="evidence" value="ECO:0007669"/>
    <property type="project" value="InterPro"/>
</dbReference>
<dbReference type="Proteomes" id="UP000637002">
    <property type="component" value="Unassembled WGS sequence"/>
</dbReference>
<dbReference type="RefSeq" id="WP_188607229.1">
    <property type="nucleotide sequence ID" value="NZ_BMGG01000001.1"/>
</dbReference>
<accession>A0A916TWH3</accession>
<dbReference type="SUPFAM" id="SSF51395">
    <property type="entry name" value="FMN-linked oxidoreductases"/>
    <property type="match status" value="1"/>
</dbReference>
<proteinExistence type="predicted"/>
<feature type="domain" description="NADH:flavin oxidoreductase/NADH oxidase N-terminal" evidence="6">
    <location>
        <begin position="7"/>
        <end position="351"/>
    </location>
</feature>
<evidence type="ECO:0000313" key="8">
    <source>
        <dbReference type="Proteomes" id="UP000637002"/>
    </source>
</evidence>
<reference evidence="7" key="1">
    <citation type="journal article" date="2014" name="Int. J. Syst. Evol. Microbiol.">
        <title>Complete genome sequence of Corynebacterium casei LMG S-19264T (=DSM 44701T), isolated from a smear-ripened cheese.</title>
        <authorList>
            <consortium name="US DOE Joint Genome Institute (JGI-PGF)"/>
            <person name="Walter F."/>
            <person name="Albersmeier A."/>
            <person name="Kalinowski J."/>
            <person name="Ruckert C."/>
        </authorList>
    </citation>
    <scope>NUCLEOTIDE SEQUENCE</scope>
    <source>
        <strain evidence="7">CGMCC 1.12919</strain>
    </source>
</reference>
<dbReference type="GO" id="GO:0010181">
    <property type="term" value="F:FMN binding"/>
    <property type="evidence" value="ECO:0007669"/>
    <property type="project" value="InterPro"/>
</dbReference>
<protein>
    <submittedName>
        <fullName evidence="7">Oxidoreductase</fullName>
    </submittedName>
</protein>
<dbReference type="EMBL" id="BMGG01000001">
    <property type="protein sequence ID" value="GGC46100.1"/>
    <property type="molecule type" value="Genomic_DNA"/>
</dbReference>
<dbReference type="Gene3D" id="3.20.20.70">
    <property type="entry name" value="Aldolase class I"/>
    <property type="match status" value="1"/>
</dbReference>
<keyword evidence="2" id="KW-0285">Flavoprotein</keyword>
<comment type="caution">
    <text evidence="7">The sequence shown here is derived from an EMBL/GenBank/DDBJ whole genome shotgun (WGS) entry which is preliminary data.</text>
</comment>
<evidence type="ECO:0000256" key="3">
    <source>
        <dbReference type="ARBA" id="ARBA00022643"/>
    </source>
</evidence>
<keyword evidence="3" id="KW-0288">FMN</keyword>
<evidence type="ECO:0000256" key="1">
    <source>
        <dbReference type="ARBA" id="ARBA00001917"/>
    </source>
</evidence>
<keyword evidence="8" id="KW-1185">Reference proteome</keyword>
<dbReference type="InterPro" id="IPR001155">
    <property type="entry name" value="OxRdtase_FMN_N"/>
</dbReference>
<dbReference type="CDD" id="cd02932">
    <property type="entry name" value="OYE_YqiM_FMN"/>
    <property type="match status" value="1"/>
</dbReference>
<dbReference type="PANTHER" id="PTHR43303:SF4">
    <property type="entry name" value="NADPH DEHYDROGENASE C23G7.10C-RELATED"/>
    <property type="match status" value="1"/>
</dbReference>
<evidence type="ECO:0000256" key="5">
    <source>
        <dbReference type="ARBA" id="ARBA00023002"/>
    </source>
</evidence>
<organism evidence="7 8">
    <name type="scientific">Chelatococcus reniformis</name>
    <dbReference type="NCBI Taxonomy" id="1494448"/>
    <lineage>
        <taxon>Bacteria</taxon>
        <taxon>Pseudomonadati</taxon>
        <taxon>Pseudomonadota</taxon>
        <taxon>Alphaproteobacteria</taxon>
        <taxon>Hyphomicrobiales</taxon>
        <taxon>Chelatococcaceae</taxon>
        <taxon>Chelatococcus</taxon>
    </lineage>
</organism>
<sequence>MSTHPHLFSPLTLRGVTLANRVVVSPMQQYAAGPDGLPTAFHRQHYGRLSLGGAGTVITEALAVSPEGRVTSADLGLWSDDHVGALAAIAEEIDRFGATPATQLIHAGRKGSVSRPWQGYAPLTQANAAEGDPPWTTLAPSALPANPGWHVPEALTGDGIARLVDAYARATARAARAGFKVLDIHAAHGYLIHTFLSPLSNRRTDAWGGDFAGRVRLLLQVMEAVRSAWPSERPLLVRLSCVDDQPGGWTLDESVALSRLLVEAGVDVVDCSSGGLGERTTTRMIRRPEGYQVPYAARIRAEAQVPTMAVGLITTPAFADAVVRDGRADLVAIGREALSNPHWPLHAARELGQDPDFSLWPSSWGWWLDKRARAAAAAAEGGA</sequence>
<dbReference type="InterPro" id="IPR044152">
    <property type="entry name" value="YqjM-like"/>
</dbReference>
<comment type="cofactor">
    <cofactor evidence="1">
        <name>FMN</name>
        <dbReference type="ChEBI" id="CHEBI:58210"/>
    </cofactor>
</comment>
<dbReference type="PANTHER" id="PTHR43303">
    <property type="entry name" value="NADPH DEHYDROGENASE C23G7.10C-RELATED"/>
    <property type="match status" value="1"/>
</dbReference>
<dbReference type="GO" id="GO:0050661">
    <property type="term" value="F:NADP binding"/>
    <property type="evidence" value="ECO:0007669"/>
    <property type="project" value="InterPro"/>
</dbReference>
<evidence type="ECO:0000256" key="2">
    <source>
        <dbReference type="ARBA" id="ARBA00022630"/>
    </source>
</evidence>
<reference evidence="7" key="2">
    <citation type="submission" date="2020-09" db="EMBL/GenBank/DDBJ databases">
        <authorList>
            <person name="Sun Q."/>
            <person name="Zhou Y."/>
        </authorList>
    </citation>
    <scope>NUCLEOTIDE SEQUENCE</scope>
    <source>
        <strain evidence="7">CGMCC 1.12919</strain>
    </source>
</reference>
<evidence type="ECO:0000256" key="4">
    <source>
        <dbReference type="ARBA" id="ARBA00022857"/>
    </source>
</evidence>
<gene>
    <name evidence="7" type="ORF">GCM10010994_01570</name>
</gene>
<evidence type="ECO:0000259" key="6">
    <source>
        <dbReference type="Pfam" id="PF00724"/>
    </source>
</evidence>
<keyword evidence="4" id="KW-0521">NADP</keyword>
<evidence type="ECO:0000313" key="7">
    <source>
        <dbReference type="EMBL" id="GGC46100.1"/>
    </source>
</evidence>
<dbReference type="InterPro" id="IPR013785">
    <property type="entry name" value="Aldolase_TIM"/>
</dbReference>